<sequence>MTPAMCVELAKGMVNYKSAVLQMEERALAGEHTVTDGPFALFQLDTTSRPHHYSEVQGSLPDPTDDLFAEIELFQADLFNPPPPTSSSQPDTDAAQTTAPAIDNAGDLASPSFLFPLEDDTVLLNQIQDDVRAHGGARNATDFTQFLPSPNALSKPESSSFPISPEGHLLLSHFVSGFVKVASPILNGKSPWSSVYFPEALKIIGQLTLRAENPGSAGLSLLNSIMAISAFHLDRLSGADCGSGYWWTVAQTYQAKATAHVQISLRHEIFGPRRASYKVLLMALLVLVTACITNGKLTDAQKHLLDAQKLIKERGLSKVSPSRKVQMLHTMFLYLRIMEEATFVYPLSSDCALFKNSHSPSSARYPSLAGQEWFSPRGDGESTDFPKLDDFFEKSNPEIQSLFARIYGIPESLVVLMSHITYLACEVRQTKANPHPNPSFADDLGRRCKAVEDLLCDWRSEEGEEEGSSSGSDHAVQAFHGALIMYFYRAVRDINRFTLQHHVRKIKNHILALEGEKIAQNISSASVLYPGFIAAVEAEDPADFSEACSWMRGCADRYGLRSFDRAADVASDLWYARQQEKEMTPWPEMVLQRKCFMILS</sequence>
<keyword evidence="4" id="KW-1185">Reference proteome</keyword>
<name>A0ABR3SPV6_9PEZI</name>
<dbReference type="PANTHER" id="PTHR37534:SF7">
    <property type="entry name" value="TRANSCRIPTIONAL ACTIVATOR PROTEIN UGA3"/>
    <property type="match status" value="1"/>
</dbReference>
<comment type="caution">
    <text evidence="3">The sequence shown here is derived from an EMBL/GenBank/DDBJ whole genome shotgun (WGS) entry which is preliminary data.</text>
</comment>
<proteinExistence type="predicted"/>
<evidence type="ECO:0000256" key="1">
    <source>
        <dbReference type="ARBA" id="ARBA00004123"/>
    </source>
</evidence>
<evidence type="ECO:0008006" key="5">
    <source>
        <dbReference type="Google" id="ProtNLM"/>
    </source>
</evidence>
<evidence type="ECO:0000313" key="4">
    <source>
        <dbReference type="Proteomes" id="UP001521116"/>
    </source>
</evidence>
<reference evidence="3 4" key="1">
    <citation type="submission" date="2024-02" db="EMBL/GenBank/DDBJ databases">
        <title>De novo assembly and annotation of 12 fungi associated with fruit tree decline syndrome in Ontario, Canada.</title>
        <authorList>
            <person name="Sulman M."/>
            <person name="Ellouze W."/>
            <person name="Ilyukhin E."/>
        </authorList>
    </citation>
    <scope>NUCLEOTIDE SEQUENCE [LARGE SCALE GENOMIC DNA]</scope>
    <source>
        <strain evidence="3 4">M1-105</strain>
    </source>
</reference>
<keyword evidence="2" id="KW-0539">Nucleus</keyword>
<organism evidence="3 4">
    <name type="scientific">Neofusicoccum ribis</name>
    <dbReference type="NCBI Taxonomy" id="45134"/>
    <lineage>
        <taxon>Eukaryota</taxon>
        <taxon>Fungi</taxon>
        <taxon>Dikarya</taxon>
        <taxon>Ascomycota</taxon>
        <taxon>Pezizomycotina</taxon>
        <taxon>Dothideomycetes</taxon>
        <taxon>Dothideomycetes incertae sedis</taxon>
        <taxon>Botryosphaeriales</taxon>
        <taxon>Botryosphaeriaceae</taxon>
        <taxon>Neofusicoccum</taxon>
    </lineage>
</organism>
<dbReference type="Proteomes" id="UP001521116">
    <property type="component" value="Unassembled WGS sequence"/>
</dbReference>
<protein>
    <recommendedName>
        <fullName evidence="5">Arginine metabolism regulation protein II</fullName>
    </recommendedName>
</protein>
<accession>A0ABR3SPV6</accession>
<dbReference type="PANTHER" id="PTHR37534">
    <property type="entry name" value="TRANSCRIPTIONAL ACTIVATOR PROTEIN UGA3"/>
    <property type="match status" value="1"/>
</dbReference>
<evidence type="ECO:0000256" key="2">
    <source>
        <dbReference type="ARBA" id="ARBA00023242"/>
    </source>
</evidence>
<dbReference type="EMBL" id="JAJVDC020000081">
    <property type="protein sequence ID" value="KAL1626496.1"/>
    <property type="molecule type" value="Genomic_DNA"/>
</dbReference>
<dbReference type="InterPro" id="IPR021858">
    <property type="entry name" value="Fun_TF"/>
</dbReference>
<dbReference type="Pfam" id="PF11951">
    <property type="entry name" value="Fungal_trans_2"/>
    <property type="match status" value="1"/>
</dbReference>
<gene>
    <name evidence="3" type="ORF">SLS56_006807</name>
</gene>
<comment type="subcellular location">
    <subcellularLocation>
        <location evidence="1">Nucleus</location>
    </subcellularLocation>
</comment>
<evidence type="ECO:0000313" key="3">
    <source>
        <dbReference type="EMBL" id="KAL1626496.1"/>
    </source>
</evidence>